<dbReference type="Proteomes" id="UP000436692">
    <property type="component" value="Unassembled WGS sequence"/>
</dbReference>
<proteinExistence type="predicted"/>
<dbReference type="RefSeq" id="WP_156547888.1">
    <property type="nucleotide sequence ID" value="NZ_JAALXZ010000003.1"/>
</dbReference>
<evidence type="ECO:0000313" key="2">
    <source>
        <dbReference type="Proteomes" id="UP000436692"/>
    </source>
</evidence>
<reference evidence="1 2" key="1">
    <citation type="submission" date="2019-12" db="EMBL/GenBank/DDBJ databases">
        <title>Whole-genome sequencing of Allorhizobium vitis.</title>
        <authorList>
            <person name="Gan H.M."/>
            <person name="Szegedi E."/>
            <person name="Burr T."/>
            <person name="Savka M.A."/>
        </authorList>
    </citation>
    <scope>NUCLEOTIDE SEQUENCE [LARGE SCALE GENOMIC DNA]</scope>
    <source>
        <strain evidence="1 2">CG989</strain>
    </source>
</reference>
<evidence type="ECO:0000313" key="1">
    <source>
        <dbReference type="EMBL" id="MUZ57431.1"/>
    </source>
</evidence>
<dbReference type="EMBL" id="WPHM01000003">
    <property type="protein sequence ID" value="MUZ57431.1"/>
    <property type="molecule type" value="Genomic_DNA"/>
</dbReference>
<comment type="caution">
    <text evidence="1">The sequence shown here is derived from an EMBL/GenBank/DDBJ whole genome shotgun (WGS) entry which is preliminary data.</text>
</comment>
<name>A0AAE4X1D3_AGRVI</name>
<dbReference type="AlphaFoldDB" id="A0AAE4X1D3"/>
<gene>
    <name evidence="1" type="ORF">GOZ95_08150</name>
</gene>
<accession>A0AAE4X1D3</accession>
<sequence length="156" mass="16654">MSNRLSITPGRMIVTKAGYDAADLSVADQNKVFDSNWGFTGLIIARGQMTDPAPASGSGSEAYATTTSTPLVITFPTVGYAPAAYVFNDYTPNANSFQSQGGVGMMCTEPVGNKFASTPPTIADGSITIPRRQMPNPSYYERFTGVIRYIVFAISQ</sequence>
<protein>
    <submittedName>
        <fullName evidence="1">Uncharacterized protein</fullName>
    </submittedName>
</protein>
<organism evidence="1 2">
    <name type="scientific">Agrobacterium vitis</name>
    <name type="common">Rhizobium vitis</name>
    <dbReference type="NCBI Taxonomy" id="373"/>
    <lineage>
        <taxon>Bacteria</taxon>
        <taxon>Pseudomonadati</taxon>
        <taxon>Pseudomonadota</taxon>
        <taxon>Alphaproteobacteria</taxon>
        <taxon>Hyphomicrobiales</taxon>
        <taxon>Rhizobiaceae</taxon>
        <taxon>Rhizobium/Agrobacterium group</taxon>
        <taxon>Agrobacterium</taxon>
    </lineage>
</organism>